<organism evidence="5 6">
    <name type="scientific">Allorhizobium borbori</name>
    <dbReference type="NCBI Taxonomy" id="485907"/>
    <lineage>
        <taxon>Bacteria</taxon>
        <taxon>Pseudomonadati</taxon>
        <taxon>Pseudomonadota</taxon>
        <taxon>Alphaproteobacteria</taxon>
        <taxon>Hyphomicrobiales</taxon>
        <taxon>Rhizobiaceae</taxon>
        <taxon>Rhizobium/Agrobacterium group</taxon>
        <taxon>Allorhizobium</taxon>
    </lineage>
</organism>
<name>A0A7W6P132_9HYPH</name>
<proteinExistence type="inferred from homology"/>
<dbReference type="PANTHER" id="PTHR10996">
    <property type="entry name" value="2-HYDROXYACID DEHYDROGENASE-RELATED"/>
    <property type="match status" value="1"/>
</dbReference>
<evidence type="ECO:0000256" key="1">
    <source>
        <dbReference type="ARBA" id="ARBA00005854"/>
    </source>
</evidence>
<feature type="domain" description="D-isomer specific 2-hydroxyacid dehydrogenase NAD-binding" evidence="4">
    <location>
        <begin position="116"/>
        <end position="296"/>
    </location>
</feature>
<dbReference type="FunFam" id="3.40.50.720:FF:000203">
    <property type="entry name" value="D-3-phosphoglycerate dehydrogenase (SerA)"/>
    <property type="match status" value="1"/>
</dbReference>
<sequence length="329" mass="36145">MNGTNQLLPARDQLRLCFAHAAYDIKPIFDAEYQDGLSSFQVSTYEELKARLPEADVLVVSGLWRNELLDHAPRLKYLQSVSSGTNQYDLNAFRERGILLASGQGVNMNAVSDQAIGLMLSLTRRLALARDNQARHVWRPEQRNPDDRETDVAGKTLLLVGLGRIGNRIARIARAMDMHVIGVRRDVSAGAGDASEVHSFRDVKSLIPRADVVMLSCPLTVETRNLIDGEAIAAMRPTAHFINVARGGCVDEAALVDALQSGRIAGAAVDVTQVEPLPESSPLWRLPNVIVTPHSAGESRNYERNVLNILTRNLAMLWDDNASLINRVA</sequence>
<dbReference type="GO" id="GO:0051287">
    <property type="term" value="F:NAD binding"/>
    <property type="evidence" value="ECO:0007669"/>
    <property type="project" value="InterPro"/>
</dbReference>
<dbReference type="GO" id="GO:0016618">
    <property type="term" value="F:hydroxypyruvate reductase [NAD(P)H] activity"/>
    <property type="evidence" value="ECO:0007669"/>
    <property type="project" value="TreeGrafter"/>
</dbReference>
<dbReference type="SUPFAM" id="SSF52283">
    <property type="entry name" value="Formate/glycerate dehydrogenase catalytic domain-like"/>
    <property type="match status" value="1"/>
</dbReference>
<dbReference type="CDD" id="cd05300">
    <property type="entry name" value="2-Hacid_dh_1"/>
    <property type="match status" value="1"/>
</dbReference>
<dbReference type="Pfam" id="PF02826">
    <property type="entry name" value="2-Hacid_dh_C"/>
    <property type="match status" value="1"/>
</dbReference>
<evidence type="ECO:0000313" key="6">
    <source>
        <dbReference type="Proteomes" id="UP000584824"/>
    </source>
</evidence>
<dbReference type="GO" id="GO:0005829">
    <property type="term" value="C:cytosol"/>
    <property type="evidence" value="ECO:0007669"/>
    <property type="project" value="TreeGrafter"/>
</dbReference>
<dbReference type="GO" id="GO:0030267">
    <property type="term" value="F:glyoxylate reductase (NADPH) activity"/>
    <property type="evidence" value="ECO:0007669"/>
    <property type="project" value="TreeGrafter"/>
</dbReference>
<evidence type="ECO:0000256" key="2">
    <source>
        <dbReference type="ARBA" id="ARBA00023002"/>
    </source>
</evidence>
<dbReference type="Proteomes" id="UP000584824">
    <property type="component" value="Unassembled WGS sequence"/>
</dbReference>
<dbReference type="InterPro" id="IPR036291">
    <property type="entry name" value="NAD(P)-bd_dom_sf"/>
</dbReference>
<dbReference type="AlphaFoldDB" id="A0A7W6P132"/>
<comment type="caution">
    <text evidence="5">The sequence shown here is derived from an EMBL/GenBank/DDBJ whole genome shotgun (WGS) entry which is preliminary data.</text>
</comment>
<gene>
    <name evidence="5" type="ORF">GGQ66_001735</name>
</gene>
<dbReference type="RefSeq" id="WP_237358842.1">
    <property type="nucleotide sequence ID" value="NZ_JACIDU010000006.1"/>
</dbReference>
<keyword evidence="2" id="KW-0560">Oxidoreductase</keyword>
<keyword evidence="6" id="KW-1185">Reference proteome</keyword>
<dbReference type="InterPro" id="IPR006140">
    <property type="entry name" value="D-isomer_DH_NAD-bd"/>
</dbReference>
<evidence type="ECO:0000259" key="4">
    <source>
        <dbReference type="Pfam" id="PF02826"/>
    </source>
</evidence>
<evidence type="ECO:0000313" key="5">
    <source>
        <dbReference type="EMBL" id="MBB4103178.1"/>
    </source>
</evidence>
<accession>A0A7W6P132</accession>
<keyword evidence="3" id="KW-0520">NAD</keyword>
<comment type="similarity">
    <text evidence="1">Belongs to the D-isomer specific 2-hydroxyacid dehydrogenase family.</text>
</comment>
<reference evidence="5 6" key="1">
    <citation type="submission" date="2020-08" db="EMBL/GenBank/DDBJ databases">
        <title>Genomic Encyclopedia of Type Strains, Phase IV (KMG-IV): sequencing the most valuable type-strain genomes for metagenomic binning, comparative biology and taxonomic classification.</title>
        <authorList>
            <person name="Goeker M."/>
        </authorList>
    </citation>
    <scope>NUCLEOTIDE SEQUENCE [LARGE SCALE GENOMIC DNA]</scope>
    <source>
        <strain evidence="5 6">DSM 26385</strain>
    </source>
</reference>
<protein>
    <submittedName>
        <fullName evidence="5">Phosphoglycerate dehydrogenase-like enzyme</fullName>
    </submittedName>
</protein>
<dbReference type="Gene3D" id="3.40.50.720">
    <property type="entry name" value="NAD(P)-binding Rossmann-like Domain"/>
    <property type="match status" value="2"/>
</dbReference>
<dbReference type="SUPFAM" id="SSF51735">
    <property type="entry name" value="NAD(P)-binding Rossmann-fold domains"/>
    <property type="match status" value="1"/>
</dbReference>
<dbReference type="InterPro" id="IPR050223">
    <property type="entry name" value="D-isomer_2-hydroxyacid_DH"/>
</dbReference>
<dbReference type="PANTHER" id="PTHR10996:SF283">
    <property type="entry name" value="GLYOXYLATE_HYDROXYPYRUVATE REDUCTASE B"/>
    <property type="match status" value="1"/>
</dbReference>
<dbReference type="EMBL" id="JACIDU010000006">
    <property type="protein sequence ID" value="MBB4103178.1"/>
    <property type="molecule type" value="Genomic_DNA"/>
</dbReference>
<evidence type="ECO:0000256" key="3">
    <source>
        <dbReference type="ARBA" id="ARBA00023027"/>
    </source>
</evidence>